<reference evidence="1 2" key="1">
    <citation type="journal article" date="2004" name="Mol. Plant Microbe Interact.">
        <title>The genome sequence of the Gram-positive sugarcane pathogen Leifsonia xyli subsp. xyli.</title>
        <authorList>
            <person name="Monteiro-Vitorello C.B."/>
            <person name="Camargo L.E.A."/>
            <person name="Van Sluys M.A."/>
            <person name="Kitajima J.P."/>
            <person name="Truffi D."/>
            <person name="do Amaral A.M."/>
            <person name="Harakava R."/>
            <person name="de Oliveira J.C.F."/>
            <person name="Wood D."/>
            <person name="de Oliveira M.C."/>
            <person name="Miyaki C.Y."/>
            <person name="Takita M.A."/>
            <person name="da Silva A.C.R."/>
            <person name="Furlan L.R."/>
            <person name="Carraro D.M."/>
            <person name="Camarotte G."/>
            <person name="Almeida N.F. Jr."/>
            <person name="Carrer H."/>
            <person name="Coutinho L.L."/>
            <person name="El-Dorry H.A."/>
            <person name="Ferro M.I.T."/>
            <person name="Gagliardi P.R."/>
            <person name="Giglioti E."/>
            <person name="Goldman M.H.S."/>
            <person name="Goldman G.H."/>
            <person name="Kimura E.T."/>
            <person name="Ferro E.S."/>
            <person name="Kuramae E.E."/>
            <person name="Lemos E.G.M."/>
            <person name="Lemos M.V.F."/>
            <person name="Mauro S.M.Z."/>
            <person name="Machado M.A."/>
            <person name="Marino C.L."/>
            <person name="Menck C.F."/>
            <person name="Nunes L.R."/>
            <person name="Oliveira R.C."/>
            <person name="Pereira G.G."/>
            <person name="Siqueira W."/>
            <person name="de Souza A.A."/>
            <person name="Tsai S.M."/>
            <person name="Zanca A.S."/>
            <person name="Simpson A.J.G."/>
            <person name="Brumbley S.M."/>
            <person name="Setubal J.C."/>
        </authorList>
    </citation>
    <scope>NUCLEOTIDE SEQUENCE [LARGE SCALE GENOMIC DNA]</scope>
    <source>
        <strain evidence="1 2">CTCB07</strain>
    </source>
</reference>
<evidence type="ECO:0000313" key="1">
    <source>
        <dbReference type="EMBL" id="AAT89751.1"/>
    </source>
</evidence>
<dbReference type="STRING" id="281090.Lxx20370"/>
<dbReference type="Pfam" id="PF13692">
    <property type="entry name" value="Glyco_trans_1_4"/>
    <property type="match status" value="1"/>
</dbReference>
<dbReference type="Gene3D" id="3.40.50.2000">
    <property type="entry name" value="Glycogen Phosphorylase B"/>
    <property type="match status" value="1"/>
</dbReference>
<dbReference type="KEGG" id="lxx:Lxx20370"/>
<organism evidence="1 2">
    <name type="scientific">Leifsonia xyli subsp. xyli (strain CTCB07)</name>
    <dbReference type="NCBI Taxonomy" id="281090"/>
    <lineage>
        <taxon>Bacteria</taxon>
        <taxon>Bacillati</taxon>
        <taxon>Actinomycetota</taxon>
        <taxon>Actinomycetes</taxon>
        <taxon>Micrococcales</taxon>
        <taxon>Microbacteriaceae</taxon>
        <taxon>Leifsonia</taxon>
    </lineage>
</organism>
<proteinExistence type="predicted"/>
<dbReference type="EMBL" id="AE016822">
    <property type="protein sequence ID" value="AAT89751.1"/>
    <property type="molecule type" value="Genomic_DNA"/>
</dbReference>
<accession>Q6ACZ3</accession>
<name>Q6ACZ3_LEIXX</name>
<dbReference type="HOGENOM" id="CLU_054935_0_0_11"/>
<keyword evidence="1" id="KW-0808">Transferase</keyword>
<dbReference type="GO" id="GO:0016757">
    <property type="term" value="F:glycosyltransferase activity"/>
    <property type="evidence" value="ECO:0007669"/>
    <property type="project" value="TreeGrafter"/>
</dbReference>
<dbReference type="eggNOG" id="COG0438">
    <property type="taxonomic scope" value="Bacteria"/>
</dbReference>
<evidence type="ECO:0000313" key="2">
    <source>
        <dbReference type="Proteomes" id="UP000001306"/>
    </source>
</evidence>
<dbReference type="Proteomes" id="UP000001306">
    <property type="component" value="Chromosome"/>
</dbReference>
<keyword evidence="2" id="KW-1185">Reference proteome</keyword>
<dbReference type="PANTHER" id="PTHR12526:SF638">
    <property type="entry name" value="SPORE COAT PROTEIN SA"/>
    <property type="match status" value="1"/>
</dbReference>
<dbReference type="SUPFAM" id="SSF53756">
    <property type="entry name" value="UDP-Glycosyltransferase/glycogen phosphorylase"/>
    <property type="match status" value="1"/>
</dbReference>
<sequence>MPRRGSQRRTARVRRLGLLLRHNVPRAQQPGPDGEAGRVKIAYCRVWDTEYPRNARIRAFLEEQLDAEITITRRREGPRWRRMLHDLRALLFTVHGRRVYILSEFSLPYVAVVWAVARLNRGVLVADGFVGQYETMVEDWKKARPGSLRARWYALVDTMACALADLVLIDTRVRAQQLAAAHPGTDVLSLPVGAPGWARPATGTAADRRRAADEPLRVLYYGNYIPLHGPPVIVEALATLGAAVPLEATFIGDGTLRASIRARAAELGIAGQCRFLEPVPAIELADHLAAADVVLGIFGDSPKARSVIANKVWQGLAAGKTVVTRSSPALEEVAGAVGESLVQVDGSSPAELVSALAAALRSIGEPGPDAARRSRGARGVRRLRIRSLRRETDGTRRIAVARHARVAALAGIWQT</sequence>
<dbReference type="AlphaFoldDB" id="Q6ACZ3"/>
<dbReference type="PANTHER" id="PTHR12526">
    <property type="entry name" value="GLYCOSYLTRANSFERASE"/>
    <property type="match status" value="1"/>
</dbReference>
<protein>
    <submittedName>
        <fullName evidence="1">Glycosyltransferase</fullName>
    </submittedName>
</protein>
<gene>
    <name evidence="1" type="ordered locus">Lxx20370</name>
</gene>